<dbReference type="GO" id="GO:0003677">
    <property type="term" value="F:DNA binding"/>
    <property type="evidence" value="ECO:0007669"/>
    <property type="project" value="InterPro"/>
</dbReference>
<dbReference type="PANTHER" id="PTHR30298:SF0">
    <property type="entry name" value="PROTEIN YBFL-RELATED"/>
    <property type="match status" value="1"/>
</dbReference>
<proteinExistence type="predicted"/>
<organism evidence="2">
    <name type="scientific">Woronichinia naegeliana WA131</name>
    <dbReference type="NCBI Taxonomy" id="2824559"/>
    <lineage>
        <taxon>Bacteria</taxon>
        <taxon>Bacillati</taxon>
        <taxon>Cyanobacteriota</taxon>
        <taxon>Cyanophyceae</taxon>
        <taxon>Synechococcales</taxon>
        <taxon>Coelosphaeriaceae</taxon>
        <taxon>Woronichinia</taxon>
    </lineage>
</organism>
<dbReference type="InterPro" id="IPR002559">
    <property type="entry name" value="Transposase_11"/>
</dbReference>
<protein>
    <submittedName>
        <fullName evidence="2">ISAs1 family transposase</fullName>
    </submittedName>
</protein>
<dbReference type="NCBIfam" id="NF033564">
    <property type="entry name" value="transpos_ISAs1"/>
    <property type="match status" value="1"/>
</dbReference>
<dbReference type="InterPro" id="IPR047647">
    <property type="entry name" value="ISAs1_transpos"/>
</dbReference>
<evidence type="ECO:0000259" key="1">
    <source>
        <dbReference type="Pfam" id="PF01609"/>
    </source>
</evidence>
<dbReference type="GO" id="GO:0006313">
    <property type="term" value="P:DNA transposition"/>
    <property type="evidence" value="ECO:0007669"/>
    <property type="project" value="InterPro"/>
</dbReference>
<dbReference type="GO" id="GO:0004803">
    <property type="term" value="F:transposase activity"/>
    <property type="evidence" value="ECO:0007669"/>
    <property type="project" value="InterPro"/>
</dbReference>
<reference evidence="2" key="1">
    <citation type="submission" date="2021-04" db="EMBL/GenBank/DDBJ databases">
        <title>Genome sequence of Woronichinia naegeliana from Washington state freshwater lake bloom.</title>
        <authorList>
            <person name="Dreher T.W."/>
        </authorList>
    </citation>
    <scope>NUCLEOTIDE SEQUENCE</scope>
    <source>
        <strain evidence="2">WA131</strain>
    </source>
</reference>
<name>A0A977PWS0_9CYAN</name>
<gene>
    <name evidence="2" type="ORF">KA717_03760</name>
</gene>
<evidence type="ECO:0000313" key="2">
    <source>
        <dbReference type="EMBL" id="UXE62019.1"/>
    </source>
</evidence>
<dbReference type="KEGG" id="wna:KA717_03760"/>
<dbReference type="Pfam" id="PF01609">
    <property type="entry name" value="DDE_Tnp_1"/>
    <property type="match status" value="1"/>
</dbReference>
<dbReference type="AlphaFoldDB" id="A0A977PWS0"/>
<accession>A0A977PWS0</accession>
<feature type="domain" description="Transposase IS4-like" evidence="1">
    <location>
        <begin position="2"/>
        <end position="237"/>
    </location>
</feature>
<sequence length="268" mass="30277">MIAIDGKTLRHSYDNANGKGAIQMVSAWATANRLVLGQCKVESKSNEITAIPKLLKMLEVKGCIVTIDAMGTQTKIAQQIVGRGGDYVLALKGNQGNLCEDVEQLFAHAQSVNFAGIKHDFHQTIDKGHGRIEIRRCWTMEQTEFLLGGEKWAKLTSICMIKAERRLKDKTEYETRYYISSLPSNAQKLSQSVRSHWLIENSLHWVLDLAFNEDACRIRKDFAPENLAVLRHIALNLLTKENTLKLGIKNKRLRAGWDEDYLLKVLLG</sequence>
<dbReference type="InterPro" id="IPR051698">
    <property type="entry name" value="Transposase_11-like"/>
</dbReference>
<dbReference type="PANTHER" id="PTHR30298">
    <property type="entry name" value="H REPEAT-ASSOCIATED PREDICTED TRANSPOSASE"/>
    <property type="match status" value="1"/>
</dbReference>
<dbReference type="Proteomes" id="UP001065613">
    <property type="component" value="Chromosome"/>
</dbReference>
<dbReference type="EMBL" id="CP073041">
    <property type="protein sequence ID" value="UXE62019.1"/>
    <property type="molecule type" value="Genomic_DNA"/>
</dbReference>